<organism evidence="2 3">
    <name type="scientific">Ralstonia pickettii</name>
    <name type="common">Burkholderia pickettii</name>
    <dbReference type="NCBI Taxonomy" id="329"/>
    <lineage>
        <taxon>Bacteria</taxon>
        <taxon>Pseudomonadati</taxon>
        <taxon>Pseudomonadota</taxon>
        <taxon>Betaproteobacteria</taxon>
        <taxon>Burkholderiales</taxon>
        <taxon>Burkholderiaceae</taxon>
        <taxon>Ralstonia</taxon>
    </lineage>
</organism>
<evidence type="ECO:0000313" key="2">
    <source>
        <dbReference type="EMBL" id="MRT01627.1"/>
    </source>
</evidence>
<accession>A0A7X2HSE5</accession>
<dbReference type="Proteomes" id="UP000441032">
    <property type="component" value="Unassembled WGS sequence"/>
</dbReference>
<name>A0A7X2HSE5_RALPI</name>
<dbReference type="AlphaFoldDB" id="A0A7X2HSE5"/>
<proteinExistence type="predicted"/>
<comment type="caution">
    <text evidence="2">The sequence shown here is derived from an EMBL/GenBank/DDBJ whole genome shotgun (WGS) entry which is preliminary data.</text>
</comment>
<feature type="region of interest" description="Disordered" evidence="1">
    <location>
        <begin position="1"/>
        <end position="31"/>
    </location>
</feature>
<sequence length="115" mass="11847">METTDNDVSGRPPAGGRVEAAAETPPSDAGQPAAVAALGVIVANDRDLRSLTWLREHVGDAAIEAAVAQLAGQRRPYISNVAKALGVEIPSSLALTGVDTARARIAALRALIKKK</sequence>
<protein>
    <submittedName>
        <fullName evidence="2">Cryptic plasmid protein A</fullName>
    </submittedName>
</protein>
<dbReference type="EMBL" id="WJYN01000016">
    <property type="protein sequence ID" value="MRT01627.1"/>
    <property type="molecule type" value="Genomic_DNA"/>
</dbReference>
<dbReference type="RefSeq" id="WP_154209141.1">
    <property type="nucleotide sequence ID" value="NZ_WJYN01000016.1"/>
</dbReference>
<reference evidence="2 3" key="1">
    <citation type="submission" date="2019-11" db="EMBL/GenBank/DDBJ databases">
        <title>Phenotypic characterization of an OXA-22 and OXA-60 co-producing Ralstonia pickettii clinical strain.</title>
        <authorList>
            <person name="He F."/>
        </authorList>
    </citation>
    <scope>NUCLEOTIDE SEQUENCE [LARGE SCALE GENOMIC DNA]</scope>
    <source>
        <strain evidence="2 3">PSLESD1</strain>
    </source>
</reference>
<evidence type="ECO:0000313" key="3">
    <source>
        <dbReference type="Proteomes" id="UP000441032"/>
    </source>
</evidence>
<dbReference type="InterPro" id="IPR058891">
    <property type="entry name" value="CPPA"/>
</dbReference>
<dbReference type="Pfam" id="PF25860">
    <property type="entry name" value="CPPA"/>
    <property type="match status" value="1"/>
</dbReference>
<gene>
    <name evidence="2" type="ORF">GJQ57_23560</name>
</gene>
<evidence type="ECO:0000256" key="1">
    <source>
        <dbReference type="SAM" id="MobiDB-lite"/>
    </source>
</evidence>